<organism evidence="1 2">
    <name type="scientific">Camellia lanceoleosa</name>
    <dbReference type="NCBI Taxonomy" id="1840588"/>
    <lineage>
        <taxon>Eukaryota</taxon>
        <taxon>Viridiplantae</taxon>
        <taxon>Streptophyta</taxon>
        <taxon>Embryophyta</taxon>
        <taxon>Tracheophyta</taxon>
        <taxon>Spermatophyta</taxon>
        <taxon>Magnoliopsida</taxon>
        <taxon>eudicotyledons</taxon>
        <taxon>Gunneridae</taxon>
        <taxon>Pentapetalae</taxon>
        <taxon>asterids</taxon>
        <taxon>Ericales</taxon>
        <taxon>Theaceae</taxon>
        <taxon>Camellia</taxon>
    </lineage>
</organism>
<comment type="caution">
    <text evidence="1">The sequence shown here is derived from an EMBL/GenBank/DDBJ whole genome shotgun (WGS) entry which is preliminary data.</text>
</comment>
<evidence type="ECO:0000313" key="2">
    <source>
        <dbReference type="Proteomes" id="UP001060215"/>
    </source>
</evidence>
<dbReference type="Proteomes" id="UP001060215">
    <property type="component" value="Chromosome 14"/>
</dbReference>
<name>A0ACC0FJ98_9ERIC</name>
<proteinExistence type="predicted"/>
<sequence>MMIYDENMSAAVTMKVVADLNPTVVRGVKRDSGSPSVNNGSDISEEGSASGKEEEEEEEEERDEGCGRKEFSVERMRELLIEHFDGLEALLKWLGKLSSLHSLELWDCENLMNLPTLEATQRLTNLRSLRTSGPHLKERCARESRQEWHKIAHIPSIHMF</sequence>
<keyword evidence="2" id="KW-1185">Reference proteome</keyword>
<reference evidence="1 2" key="1">
    <citation type="journal article" date="2022" name="Plant J.">
        <title>Chromosome-level genome of Camellia lanceoleosa provides a valuable resource for understanding genome evolution and self-incompatibility.</title>
        <authorList>
            <person name="Gong W."/>
            <person name="Xiao S."/>
            <person name="Wang L."/>
            <person name="Liao Z."/>
            <person name="Chang Y."/>
            <person name="Mo W."/>
            <person name="Hu G."/>
            <person name="Li W."/>
            <person name="Zhao G."/>
            <person name="Zhu H."/>
            <person name="Hu X."/>
            <person name="Ji K."/>
            <person name="Xiang X."/>
            <person name="Song Q."/>
            <person name="Yuan D."/>
            <person name="Jin S."/>
            <person name="Zhang L."/>
        </authorList>
    </citation>
    <scope>NUCLEOTIDE SEQUENCE [LARGE SCALE GENOMIC DNA]</scope>
    <source>
        <strain evidence="1">SQ_2022a</strain>
    </source>
</reference>
<dbReference type="EMBL" id="CM045771">
    <property type="protein sequence ID" value="KAI7988779.1"/>
    <property type="molecule type" value="Genomic_DNA"/>
</dbReference>
<protein>
    <submittedName>
        <fullName evidence="1">Disease resistance protein RGA4</fullName>
    </submittedName>
</protein>
<gene>
    <name evidence="1" type="ORF">LOK49_LG13G01227</name>
</gene>
<evidence type="ECO:0000313" key="1">
    <source>
        <dbReference type="EMBL" id="KAI7988779.1"/>
    </source>
</evidence>
<accession>A0ACC0FJ98</accession>